<accession>A0A2P4YGC6</accession>
<sequence length="209" mass="23887">MKKKPPKKRTANIERTLRLQSMRKFQASEYCAVYSERAETACPRVPKDYQTLMGDVAEHDQHRLQRQVTLSCISKLINSLIMYSLQLSIKYEYQPSQTAIGALATITPGRTKKFNANRVFLCDKARHKHSRVFIMSFGMWHKAWPNGTQLPTKTMKRKIRARTPARRSEDASSSDNEGLPASPLEPDVARQNVRAQPLPTSKRQIVCLS</sequence>
<organism evidence="2 3">
    <name type="scientific">Phytophthora palmivora</name>
    <dbReference type="NCBI Taxonomy" id="4796"/>
    <lineage>
        <taxon>Eukaryota</taxon>
        <taxon>Sar</taxon>
        <taxon>Stramenopiles</taxon>
        <taxon>Oomycota</taxon>
        <taxon>Peronosporomycetes</taxon>
        <taxon>Peronosporales</taxon>
        <taxon>Peronosporaceae</taxon>
        <taxon>Phytophthora</taxon>
    </lineage>
</organism>
<comment type="caution">
    <text evidence="2">The sequence shown here is derived from an EMBL/GenBank/DDBJ whole genome shotgun (WGS) entry which is preliminary data.</text>
</comment>
<evidence type="ECO:0000313" key="3">
    <source>
        <dbReference type="Proteomes" id="UP000237271"/>
    </source>
</evidence>
<feature type="compositionally biased region" description="Basic residues" evidence="1">
    <location>
        <begin position="154"/>
        <end position="165"/>
    </location>
</feature>
<dbReference type="Proteomes" id="UP000237271">
    <property type="component" value="Unassembled WGS sequence"/>
</dbReference>
<protein>
    <submittedName>
        <fullName evidence="2">Uncharacterized protein</fullName>
    </submittedName>
</protein>
<evidence type="ECO:0000313" key="2">
    <source>
        <dbReference type="EMBL" id="POM76867.1"/>
    </source>
</evidence>
<proteinExistence type="predicted"/>
<dbReference type="EMBL" id="NCKW01003386">
    <property type="protein sequence ID" value="POM76867.1"/>
    <property type="molecule type" value="Genomic_DNA"/>
</dbReference>
<keyword evidence="3" id="KW-1185">Reference proteome</keyword>
<feature type="region of interest" description="Disordered" evidence="1">
    <location>
        <begin position="148"/>
        <end position="209"/>
    </location>
</feature>
<gene>
    <name evidence="2" type="ORF">PHPALM_5858</name>
</gene>
<dbReference type="AlphaFoldDB" id="A0A2P4YGC6"/>
<reference evidence="2 3" key="1">
    <citation type="journal article" date="2017" name="Genome Biol. Evol.">
        <title>Phytophthora megakarya and P. palmivora, closely related causal agents of cacao black pod rot, underwent increases in genome sizes and gene numbers by different mechanisms.</title>
        <authorList>
            <person name="Ali S.S."/>
            <person name="Shao J."/>
            <person name="Lary D.J."/>
            <person name="Kronmiller B."/>
            <person name="Shen D."/>
            <person name="Strem M.D."/>
            <person name="Amoako-Attah I."/>
            <person name="Akrofi A.Y."/>
            <person name="Begoude B.A."/>
            <person name="Ten Hoopen G.M."/>
            <person name="Coulibaly K."/>
            <person name="Kebe B.I."/>
            <person name="Melnick R.L."/>
            <person name="Guiltinan M.J."/>
            <person name="Tyler B.M."/>
            <person name="Meinhardt L.W."/>
            <person name="Bailey B.A."/>
        </authorList>
    </citation>
    <scope>NUCLEOTIDE SEQUENCE [LARGE SCALE GENOMIC DNA]</scope>
    <source>
        <strain evidence="3">sbr112.9</strain>
    </source>
</reference>
<evidence type="ECO:0000256" key="1">
    <source>
        <dbReference type="SAM" id="MobiDB-lite"/>
    </source>
</evidence>
<name>A0A2P4YGC6_9STRA</name>